<proteinExistence type="predicted"/>
<protein>
    <recommendedName>
        <fullName evidence="3">XRE family transcriptional regulator</fullName>
    </recommendedName>
</protein>
<gene>
    <name evidence="1" type="ORF">Q0590_00230</name>
</gene>
<name>A0ABT8QXT2_9BACT</name>
<reference evidence="1" key="1">
    <citation type="submission" date="2023-07" db="EMBL/GenBank/DDBJ databases">
        <title>The genome sequence of Rhodocytophaga aerolata KACC 12507.</title>
        <authorList>
            <person name="Zhang X."/>
        </authorList>
    </citation>
    <scope>NUCLEOTIDE SEQUENCE</scope>
    <source>
        <strain evidence="1">KACC 12507</strain>
    </source>
</reference>
<evidence type="ECO:0008006" key="3">
    <source>
        <dbReference type="Google" id="ProtNLM"/>
    </source>
</evidence>
<evidence type="ECO:0000313" key="1">
    <source>
        <dbReference type="EMBL" id="MDO1444650.1"/>
    </source>
</evidence>
<dbReference type="RefSeq" id="WP_302035455.1">
    <property type="nucleotide sequence ID" value="NZ_JAUKPO010000001.1"/>
</dbReference>
<accession>A0ABT8QXT2</accession>
<dbReference type="EMBL" id="JAUKPO010000001">
    <property type="protein sequence ID" value="MDO1444650.1"/>
    <property type="molecule type" value="Genomic_DNA"/>
</dbReference>
<evidence type="ECO:0000313" key="2">
    <source>
        <dbReference type="Proteomes" id="UP001168528"/>
    </source>
</evidence>
<sequence length="112" mass="12877">MKGDNKHQPINKQTTKDKAQPMQLFTLDSLIKDALKGDTKLSLTQFRELCSIPKVTWYRRMQEPEKFSVEEIKAMADVMVRLAHLSNKPVTVTPALVLEAILNQIKLKEEKQ</sequence>
<dbReference type="Proteomes" id="UP001168528">
    <property type="component" value="Unassembled WGS sequence"/>
</dbReference>
<organism evidence="1 2">
    <name type="scientific">Rhodocytophaga aerolata</name>
    <dbReference type="NCBI Taxonomy" id="455078"/>
    <lineage>
        <taxon>Bacteria</taxon>
        <taxon>Pseudomonadati</taxon>
        <taxon>Bacteroidota</taxon>
        <taxon>Cytophagia</taxon>
        <taxon>Cytophagales</taxon>
        <taxon>Rhodocytophagaceae</taxon>
        <taxon>Rhodocytophaga</taxon>
    </lineage>
</organism>
<keyword evidence="2" id="KW-1185">Reference proteome</keyword>
<comment type="caution">
    <text evidence="1">The sequence shown here is derived from an EMBL/GenBank/DDBJ whole genome shotgun (WGS) entry which is preliminary data.</text>
</comment>